<dbReference type="PANTHER" id="PTHR11533">
    <property type="entry name" value="PROTEASE M1 ZINC METALLOPROTEASE"/>
    <property type="match status" value="1"/>
</dbReference>
<protein>
    <submittedName>
        <fullName evidence="3">Aminopeptidase N</fullName>
    </submittedName>
</protein>
<accession>E2ATQ2</accession>
<keyword evidence="3" id="KW-0645">Protease</keyword>
<dbReference type="Gene3D" id="1.25.50.20">
    <property type="match status" value="1"/>
</dbReference>
<reference evidence="3 4" key="1">
    <citation type="journal article" date="2010" name="Science">
        <title>Genomic comparison of the ants Camponotus floridanus and Harpegnathos saltator.</title>
        <authorList>
            <person name="Bonasio R."/>
            <person name="Zhang G."/>
            <person name="Ye C."/>
            <person name="Mutti N.S."/>
            <person name="Fang X."/>
            <person name="Qin N."/>
            <person name="Donahue G."/>
            <person name="Yang P."/>
            <person name="Li Q."/>
            <person name="Li C."/>
            <person name="Zhang P."/>
            <person name="Huang Z."/>
            <person name="Berger S.L."/>
            <person name="Reinberg D."/>
            <person name="Wang J."/>
            <person name="Liebig J."/>
        </authorList>
    </citation>
    <scope>NUCLEOTIDE SEQUENCE [LARGE SCALE GENOMIC DNA]</scope>
    <source>
        <strain evidence="4">C129</strain>
    </source>
</reference>
<gene>
    <name evidence="3" type="ORF">EAG_08596</name>
</gene>
<dbReference type="GO" id="GO:0005737">
    <property type="term" value="C:cytoplasm"/>
    <property type="evidence" value="ECO:0007669"/>
    <property type="project" value="TreeGrafter"/>
</dbReference>
<comment type="similarity">
    <text evidence="1">Belongs to the peptidase M1 family.</text>
</comment>
<keyword evidence="4" id="KW-1185">Reference proteome</keyword>
<organism evidence="4">
    <name type="scientific">Camponotus floridanus</name>
    <name type="common">Florida carpenter ant</name>
    <dbReference type="NCBI Taxonomy" id="104421"/>
    <lineage>
        <taxon>Eukaryota</taxon>
        <taxon>Metazoa</taxon>
        <taxon>Ecdysozoa</taxon>
        <taxon>Arthropoda</taxon>
        <taxon>Hexapoda</taxon>
        <taxon>Insecta</taxon>
        <taxon>Pterygota</taxon>
        <taxon>Neoptera</taxon>
        <taxon>Endopterygota</taxon>
        <taxon>Hymenoptera</taxon>
        <taxon>Apocrita</taxon>
        <taxon>Aculeata</taxon>
        <taxon>Formicoidea</taxon>
        <taxon>Formicidae</taxon>
        <taxon>Formicinae</taxon>
        <taxon>Camponotus</taxon>
    </lineage>
</organism>
<feature type="non-terminal residue" evidence="3">
    <location>
        <position position="85"/>
    </location>
</feature>
<sequence>TGYYRVNYDDENWQRIAHYLNSDNYTNIHVLNRAQIINDAFHLALEYKLNFSVFWEIVNYLPREKDYVAWYPMIKIFEYMSNMFA</sequence>
<dbReference type="GO" id="GO:0005615">
    <property type="term" value="C:extracellular space"/>
    <property type="evidence" value="ECO:0007669"/>
    <property type="project" value="TreeGrafter"/>
</dbReference>
<dbReference type="GO" id="GO:0070006">
    <property type="term" value="F:metalloaminopeptidase activity"/>
    <property type="evidence" value="ECO:0007669"/>
    <property type="project" value="TreeGrafter"/>
</dbReference>
<feature type="domain" description="ERAP1-like C-terminal" evidence="2">
    <location>
        <begin position="1"/>
        <end position="84"/>
    </location>
</feature>
<feature type="non-terminal residue" evidence="3">
    <location>
        <position position="1"/>
    </location>
</feature>
<evidence type="ECO:0000313" key="3">
    <source>
        <dbReference type="EMBL" id="EFN63187.1"/>
    </source>
</evidence>
<keyword evidence="3" id="KW-0031">Aminopeptidase</keyword>
<name>E2ATQ2_CAMFO</name>
<proteinExistence type="inferred from homology"/>
<dbReference type="GO" id="GO:0008270">
    <property type="term" value="F:zinc ion binding"/>
    <property type="evidence" value="ECO:0007669"/>
    <property type="project" value="TreeGrafter"/>
</dbReference>
<dbReference type="AlphaFoldDB" id="E2ATQ2"/>
<evidence type="ECO:0000259" key="2">
    <source>
        <dbReference type="Pfam" id="PF11838"/>
    </source>
</evidence>
<evidence type="ECO:0000313" key="4">
    <source>
        <dbReference type="Proteomes" id="UP000000311"/>
    </source>
</evidence>
<dbReference type="GO" id="GO:0043171">
    <property type="term" value="P:peptide catabolic process"/>
    <property type="evidence" value="ECO:0007669"/>
    <property type="project" value="TreeGrafter"/>
</dbReference>
<dbReference type="InterPro" id="IPR050344">
    <property type="entry name" value="Peptidase_M1_aminopeptidases"/>
</dbReference>
<dbReference type="InParanoid" id="E2ATQ2"/>
<dbReference type="InterPro" id="IPR024571">
    <property type="entry name" value="ERAP1-like_C_dom"/>
</dbReference>
<dbReference type="OMA" id="FWEIARY"/>
<dbReference type="PANTHER" id="PTHR11533:SF301">
    <property type="entry name" value="AMINOPEPTIDASE"/>
    <property type="match status" value="1"/>
</dbReference>
<keyword evidence="3" id="KW-0378">Hydrolase</keyword>
<dbReference type="Pfam" id="PF11838">
    <property type="entry name" value="ERAP1_C"/>
    <property type="match status" value="1"/>
</dbReference>
<dbReference type="GO" id="GO:0042277">
    <property type="term" value="F:peptide binding"/>
    <property type="evidence" value="ECO:0007669"/>
    <property type="project" value="TreeGrafter"/>
</dbReference>
<dbReference type="EMBL" id="GL442676">
    <property type="protein sequence ID" value="EFN63187.1"/>
    <property type="molecule type" value="Genomic_DNA"/>
</dbReference>
<evidence type="ECO:0000256" key="1">
    <source>
        <dbReference type="ARBA" id="ARBA00010136"/>
    </source>
</evidence>
<dbReference type="GO" id="GO:0006508">
    <property type="term" value="P:proteolysis"/>
    <property type="evidence" value="ECO:0007669"/>
    <property type="project" value="TreeGrafter"/>
</dbReference>
<dbReference type="Proteomes" id="UP000000311">
    <property type="component" value="Unassembled WGS sequence"/>
</dbReference>
<dbReference type="GO" id="GO:0016020">
    <property type="term" value="C:membrane"/>
    <property type="evidence" value="ECO:0007669"/>
    <property type="project" value="TreeGrafter"/>
</dbReference>